<keyword evidence="5" id="KW-0560">Oxidoreductase</keyword>
<gene>
    <name evidence="11" type="ORF">UFOPK3720_00659</name>
</gene>
<evidence type="ECO:0000256" key="3">
    <source>
        <dbReference type="ARBA" id="ARBA00022832"/>
    </source>
</evidence>
<sequence length="339" mass="36697">MTASPDLQPIAPVAPDIAIGGGMRITIALFIAIPLIAVAAAIPVAWGGFLGWSDIALFIGFWALTALGITMGFHRFFTHASFKAPRAVKIILASAGSMALEGSIAQWVADHRKHHKFSDEIEDPHSPWRFGTSRRAIAKGLYFAHIGWLLDEPQSSVAVYAPDIAADKDLSRIARAFPFFVVLTMVLPAVLGGLLTWSWMGVITGFFWGTLVRIAFVHHVTWSINSICHVFGTRPFKARDKSSNVAWLAIPSFGESWHNLHHTDPTAARHGVLKGQIDISAFLIRCLERLGLATDVKWPKPLRLAAKLKDPAMAPRIRGYAAALAAATPAAVPAPSPVA</sequence>
<accession>A0A6J7IGU0</accession>
<feature type="domain" description="Fatty acid desaturase" evidence="10">
    <location>
        <begin position="56"/>
        <end position="269"/>
    </location>
</feature>
<dbReference type="InterPro" id="IPR015876">
    <property type="entry name" value="Acyl-CoA_DS"/>
</dbReference>
<evidence type="ECO:0000256" key="7">
    <source>
        <dbReference type="ARBA" id="ARBA00023098"/>
    </source>
</evidence>
<dbReference type="GO" id="GO:0006631">
    <property type="term" value="P:fatty acid metabolic process"/>
    <property type="evidence" value="ECO:0007669"/>
    <property type="project" value="UniProtKB-KW"/>
</dbReference>
<evidence type="ECO:0000256" key="5">
    <source>
        <dbReference type="ARBA" id="ARBA00023002"/>
    </source>
</evidence>
<evidence type="ECO:0000256" key="8">
    <source>
        <dbReference type="ARBA" id="ARBA00023136"/>
    </source>
</evidence>
<evidence type="ECO:0000256" key="2">
    <source>
        <dbReference type="ARBA" id="ARBA00022692"/>
    </source>
</evidence>
<organism evidence="11">
    <name type="scientific">freshwater metagenome</name>
    <dbReference type="NCBI Taxonomy" id="449393"/>
    <lineage>
        <taxon>unclassified sequences</taxon>
        <taxon>metagenomes</taxon>
        <taxon>ecological metagenomes</taxon>
    </lineage>
</organism>
<keyword evidence="8 9" id="KW-0472">Membrane</keyword>
<evidence type="ECO:0000313" key="11">
    <source>
        <dbReference type="EMBL" id="CAB4929786.1"/>
    </source>
</evidence>
<keyword evidence="3" id="KW-0276">Fatty acid metabolism</keyword>
<dbReference type="AlphaFoldDB" id="A0A6J7IGU0"/>
<dbReference type="PANTHER" id="PTHR11351">
    <property type="entry name" value="ACYL-COA DESATURASE"/>
    <property type="match status" value="1"/>
</dbReference>
<feature type="transmembrane region" description="Helical" evidence="9">
    <location>
        <begin position="177"/>
        <end position="200"/>
    </location>
</feature>
<dbReference type="PRINTS" id="PR00075">
    <property type="entry name" value="FACDDSATRASE"/>
</dbReference>
<keyword evidence="4 9" id="KW-1133">Transmembrane helix</keyword>
<reference evidence="11" key="1">
    <citation type="submission" date="2020-05" db="EMBL/GenBank/DDBJ databases">
        <authorList>
            <person name="Chiriac C."/>
            <person name="Salcher M."/>
            <person name="Ghai R."/>
            <person name="Kavagutti S V."/>
        </authorList>
    </citation>
    <scope>NUCLEOTIDE SEQUENCE</scope>
</reference>
<comment type="subcellular location">
    <subcellularLocation>
        <location evidence="1">Membrane</location>
        <topology evidence="1">Multi-pass membrane protein</topology>
    </subcellularLocation>
</comment>
<evidence type="ECO:0000256" key="6">
    <source>
        <dbReference type="ARBA" id="ARBA00023004"/>
    </source>
</evidence>
<feature type="transmembrane region" description="Helical" evidence="9">
    <location>
        <begin position="27"/>
        <end position="49"/>
    </location>
</feature>
<dbReference type="CDD" id="cd03505">
    <property type="entry name" value="Delta9-FADS-like"/>
    <property type="match status" value="1"/>
</dbReference>
<dbReference type="GO" id="GO:0016020">
    <property type="term" value="C:membrane"/>
    <property type="evidence" value="ECO:0007669"/>
    <property type="project" value="UniProtKB-SubCell"/>
</dbReference>
<dbReference type="Pfam" id="PF00487">
    <property type="entry name" value="FA_desaturase"/>
    <property type="match status" value="1"/>
</dbReference>
<dbReference type="EMBL" id="CAFBNB010000101">
    <property type="protein sequence ID" value="CAB4929786.1"/>
    <property type="molecule type" value="Genomic_DNA"/>
</dbReference>
<evidence type="ECO:0000256" key="1">
    <source>
        <dbReference type="ARBA" id="ARBA00004141"/>
    </source>
</evidence>
<keyword evidence="7" id="KW-0443">Lipid metabolism</keyword>
<keyword evidence="6" id="KW-0408">Iron</keyword>
<name>A0A6J7IGU0_9ZZZZ</name>
<evidence type="ECO:0000259" key="10">
    <source>
        <dbReference type="Pfam" id="PF00487"/>
    </source>
</evidence>
<dbReference type="PANTHER" id="PTHR11351:SF3">
    <property type="entry name" value="BLL4393 PROTEIN"/>
    <property type="match status" value="1"/>
</dbReference>
<keyword evidence="2 9" id="KW-0812">Transmembrane</keyword>
<evidence type="ECO:0000256" key="9">
    <source>
        <dbReference type="SAM" id="Phobius"/>
    </source>
</evidence>
<protein>
    <submittedName>
        <fullName evidence="11">Unannotated protein</fullName>
    </submittedName>
</protein>
<feature type="transmembrane region" description="Helical" evidence="9">
    <location>
        <begin position="206"/>
        <end position="231"/>
    </location>
</feature>
<evidence type="ECO:0000256" key="4">
    <source>
        <dbReference type="ARBA" id="ARBA00022989"/>
    </source>
</evidence>
<proteinExistence type="predicted"/>
<dbReference type="InterPro" id="IPR005804">
    <property type="entry name" value="FA_desaturase_dom"/>
</dbReference>
<dbReference type="GO" id="GO:0016717">
    <property type="term" value="F:oxidoreductase activity, acting on paired donors, with oxidation of a pair of donors resulting in the reduction of molecular oxygen to two molecules of water"/>
    <property type="evidence" value="ECO:0007669"/>
    <property type="project" value="InterPro"/>
</dbReference>
<feature type="transmembrane region" description="Helical" evidence="9">
    <location>
        <begin position="55"/>
        <end position="77"/>
    </location>
</feature>